<sequence>MDAVLRCNNAMRLTARQLRGECRTAEFELEETFMGFKVVWDDGDEDDEVFETEQEAEAHAANEIDNYHAGAEVLHLSNPGDYDEDDPDDDPGYEVVEVDN</sequence>
<accession>A0A7W7BRF0</accession>
<comment type="caution">
    <text evidence="2">The sequence shown here is derived from an EMBL/GenBank/DDBJ whole genome shotgun (WGS) entry which is preliminary data.</text>
</comment>
<evidence type="ECO:0000313" key="3">
    <source>
        <dbReference type="Proteomes" id="UP000573729"/>
    </source>
</evidence>
<proteinExistence type="predicted"/>
<protein>
    <submittedName>
        <fullName evidence="2">Uncharacterized protein</fullName>
    </submittedName>
</protein>
<organism evidence="2 3">
    <name type="scientific">Microbacterium marinum</name>
    <dbReference type="NCBI Taxonomy" id="421115"/>
    <lineage>
        <taxon>Bacteria</taxon>
        <taxon>Bacillati</taxon>
        <taxon>Actinomycetota</taxon>
        <taxon>Actinomycetes</taxon>
        <taxon>Micrococcales</taxon>
        <taxon>Microbacteriaceae</taxon>
        <taxon>Microbacterium</taxon>
    </lineage>
</organism>
<reference evidence="2 3" key="1">
    <citation type="submission" date="2020-08" db="EMBL/GenBank/DDBJ databases">
        <title>Sequencing the genomes of 1000 actinobacteria strains.</title>
        <authorList>
            <person name="Klenk H.-P."/>
        </authorList>
    </citation>
    <scope>NUCLEOTIDE SEQUENCE [LARGE SCALE GENOMIC DNA]</scope>
    <source>
        <strain evidence="2 3">DSM 24947</strain>
    </source>
</reference>
<dbReference type="RefSeq" id="WP_184216029.1">
    <property type="nucleotide sequence ID" value="NZ_JACHMD010000001.1"/>
</dbReference>
<gene>
    <name evidence="2" type="ORF">BKA24_001145</name>
</gene>
<feature type="compositionally biased region" description="Acidic residues" evidence="1">
    <location>
        <begin position="81"/>
        <end position="92"/>
    </location>
</feature>
<evidence type="ECO:0000256" key="1">
    <source>
        <dbReference type="SAM" id="MobiDB-lite"/>
    </source>
</evidence>
<dbReference type="Proteomes" id="UP000573729">
    <property type="component" value="Unassembled WGS sequence"/>
</dbReference>
<dbReference type="EMBL" id="JACHMD010000001">
    <property type="protein sequence ID" value="MBB4666436.1"/>
    <property type="molecule type" value="Genomic_DNA"/>
</dbReference>
<evidence type="ECO:0000313" key="2">
    <source>
        <dbReference type="EMBL" id="MBB4666436.1"/>
    </source>
</evidence>
<feature type="region of interest" description="Disordered" evidence="1">
    <location>
        <begin position="65"/>
        <end position="92"/>
    </location>
</feature>
<keyword evidence="3" id="KW-1185">Reference proteome</keyword>
<name>A0A7W7BRF0_9MICO</name>
<dbReference type="AlphaFoldDB" id="A0A7W7BRF0"/>